<organism evidence="3 4">
    <name type="scientific">Psychromarinibacter halotolerans</name>
    <dbReference type="NCBI Taxonomy" id="1775175"/>
    <lineage>
        <taxon>Bacteria</taxon>
        <taxon>Pseudomonadati</taxon>
        <taxon>Pseudomonadota</taxon>
        <taxon>Alphaproteobacteria</taxon>
        <taxon>Rhodobacterales</taxon>
        <taxon>Paracoccaceae</taxon>
        <taxon>Psychromarinibacter</taxon>
    </lineage>
</organism>
<evidence type="ECO:0000256" key="2">
    <source>
        <dbReference type="SAM" id="SignalP"/>
    </source>
</evidence>
<dbReference type="RefSeq" id="WP_275630857.1">
    <property type="nucleotide sequence ID" value="NZ_JARGYD010000001.1"/>
</dbReference>
<evidence type="ECO:0000313" key="3">
    <source>
        <dbReference type="EMBL" id="MFC3143572.1"/>
    </source>
</evidence>
<keyword evidence="2" id="KW-0732">Signal</keyword>
<feature type="region of interest" description="Disordered" evidence="1">
    <location>
        <begin position="23"/>
        <end position="46"/>
    </location>
</feature>
<gene>
    <name evidence="3" type="ORF">ACFOGP_12695</name>
</gene>
<accession>A0ABV7GUT6</accession>
<protein>
    <submittedName>
        <fullName evidence="3">Uncharacterized protein</fullName>
    </submittedName>
</protein>
<evidence type="ECO:0000313" key="4">
    <source>
        <dbReference type="Proteomes" id="UP001595632"/>
    </source>
</evidence>
<evidence type="ECO:0000256" key="1">
    <source>
        <dbReference type="SAM" id="MobiDB-lite"/>
    </source>
</evidence>
<keyword evidence="4" id="KW-1185">Reference proteome</keyword>
<comment type="caution">
    <text evidence="3">The sequence shown here is derived from an EMBL/GenBank/DDBJ whole genome shotgun (WGS) entry which is preliminary data.</text>
</comment>
<proteinExistence type="predicted"/>
<dbReference type="EMBL" id="JBHRTB010000010">
    <property type="protein sequence ID" value="MFC3143572.1"/>
    <property type="molecule type" value="Genomic_DNA"/>
</dbReference>
<feature type="signal peptide" evidence="2">
    <location>
        <begin position="1"/>
        <end position="23"/>
    </location>
</feature>
<reference evidence="4" key="1">
    <citation type="journal article" date="2019" name="Int. J. Syst. Evol. Microbiol.">
        <title>The Global Catalogue of Microorganisms (GCM) 10K type strain sequencing project: providing services to taxonomists for standard genome sequencing and annotation.</title>
        <authorList>
            <consortium name="The Broad Institute Genomics Platform"/>
            <consortium name="The Broad Institute Genome Sequencing Center for Infectious Disease"/>
            <person name="Wu L."/>
            <person name="Ma J."/>
        </authorList>
    </citation>
    <scope>NUCLEOTIDE SEQUENCE [LARGE SCALE GENOMIC DNA]</scope>
    <source>
        <strain evidence="4">KCTC 52366</strain>
    </source>
</reference>
<name>A0ABV7GUT6_9RHOB</name>
<dbReference type="Proteomes" id="UP001595632">
    <property type="component" value="Unassembled WGS sequence"/>
</dbReference>
<sequence>MRYDLAAVFLAAVLSLAAQPGSAQGVRRSNAPPPATPPDASVPNGADCPVAADLAGGIRLTSDLNETETIRLEEDGSFIVRFEDAEGFGVVMRLVRGLYLTRSWPIDEGQVDFWPSMIVNFPVSDAEMPDPVPGEGWDVDVRLGGSDFADEGEEQSYSFGEPDRIAFGDCVYDYIPVTAVYIGAGDPFQDVYYYLTEFGVSYLAESGPVGAEPDLFTNHIRIEAVQ</sequence>
<feature type="chain" id="PRO_5045455565" evidence="2">
    <location>
        <begin position="24"/>
        <end position="226"/>
    </location>
</feature>